<evidence type="ECO:0000313" key="2">
    <source>
        <dbReference type="Proteomes" id="UP000001826"/>
    </source>
</evidence>
<proteinExistence type="predicted"/>
<protein>
    <submittedName>
        <fullName evidence="1">Uncharacterized protein</fullName>
    </submittedName>
</protein>
<dbReference type="Proteomes" id="UP000001826">
    <property type="component" value="Chromosome"/>
</dbReference>
<gene>
    <name evidence="1" type="ordered locus">MK0697</name>
</gene>
<dbReference type="AlphaFoldDB" id="Q8TXH7"/>
<dbReference type="KEGG" id="mka:MK0697"/>
<dbReference type="EMBL" id="AE009439">
    <property type="protein sequence ID" value="AAM01911.1"/>
    <property type="molecule type" value="Genomic_DNA"/>
</dbReference>
<keyword evidence="2" id="KW-1185">Reference proteome</keyword>
<dbReference type="STRING" id="190192.MK0697"/>
<dbReference type="PaxDb" id="190192-MK0697"/>
<dbReference type="HOGENOM" id="CLU_332241_0_0_2"/>
<evidence type="ECO:0000313" key="1">
    <source>
        <dbReference type="EMBL" id="AAM01911.1"/>
    </source>
</evidence>
<reference evidence="1 2" key="1">
    <citation type="journal article" date="2002" name="Proc. Natl. Acad. Sci. U.S.A.">
        <title>The complete genome of hyperthermophile Methanopyrus kandleri AV19 and monophyly of archaeal methanogens.</title>
        <authorList>
            <person name="Slesarev A.I."/>
            <person name="Mezhevaya K.V."/>
            <person name="Makarova K.S."/>
            <person name="Polushin N.N."/>
            <person name="Shcherbinina O.V."/>
            <person name="Shakhova V.V."/>
            <person name="Belova G.I."/>
            <person name="Aravind L."/>
            <person name="Natale D.A."/>
            <person name="Rogozin I.B."/>
            <person name="Tatusov R.L."/>
            <person name="Wolf Y.I."/>
            <person name="Stetter K.O."/>
            <person name="Malykh A.G."/>
            <person name="Koonin E.V."/>
            <person name="Kozyavkin S.A."/>
        </authorList>
    </citation>
    <scope>NUCLEOTIDE SEQUENCE [LARGE SCALE GENOMIC DNA]</scope>
    <source>
        <strain evidence="2">AV19 / DSM 6324 / JCM 9639 / NBRC 100938</strain>
    </source>
</reference>
<dbReference type="EnsemblBacteria" id="AAM01911">
    <property type="protein sequence ID" value="AAM01911"/>
    <property type="gene ID" value="MK0697"/>
</dbReference>
<accession>Q8TXH7</accession>
<name>Q8TXH7_METKA</name>
<sequence length="861" mass="98093">MGLYHKLPLLKERGQVFTLDAMAALLLSLVLVSLALDYIHMVSWPTISPRQEVSSIAVVQPVKWGWVATGVYRGELPHLEVKEIRVTDWNVNGNKWTAKVDVSDKLPPDKKIVMAFLVLMVGDNHVVDAYDPNDKDLGVYVEVNGDENGERVFPTVPIDWRGNIGWWFPYNYNGRIWEKTLVDLTVDDRGNPLLVNKTSDDNIRVRIGVKIRGYWGRQYRDKTRIVLVLAPKQFDVAVQVWRPDGPQIGPQPYDDRDGKTGIPVKGSLATDLSRNKNPDPVTNFADWYGEDVDKDRLENPDENPVITVKDLVMRIGRVFGNWRPWTPVGTGPYREYYDKSDGTVHKLEDAKDPNGDGADGIVLTRHGAQIDDSYHLFAAYVMMPRTFSSVCPLDAPILALTTQRNGPPEFVVYANVRTPQDIAKIDWANVDESLGASNIGTNTTYRWNKTEDLDFYNDELKYYKYYDDWYSRSIGIPADYLYGASGYSHLVVIDPEAQWPITPAGGLIGTSSTVEQVLRTHSVLYAYLRLPNRSHGVHTHFNYDTTHGYYWYFKFPGGIPVQGGPQPRIVAIWIKAPHWLYQWAPWADSVSASLGFANTRFNNVPGDGRSDELDMTINIQRPPDMPSVIKNWAVQDVYMFGNLDEDPDNFWIYIDDEEVWPDDWVPPSIEDLKSLSGGKIATPGTHTIRVREYEQPSPEAVEIGPFNVLVLYKGTMYLYLPRLKRSKEDAVNALRQEFERLGIDPDDPRVRITVAPSRGYDKPHKFRLVAWQEERVLYTPEYLRRLSTEALSQLQSSGALSYVAMEWEYYQDTGDATKLRRALQSLQPLLSSVLGVHFKLEVWDEKNKQWVTLLTDQGPAI</sequence>
<organism evidence="1 2">
    <name type="scientific">Methanopyrus kandleri (strain AV19 / DSM 6324 / JCM 9639 / NBRC 100938)</name>
    <dbReference type="NCBI Taxonomy" id="190192"/>
    <lineage>
        <taxon>Archaea</taxon>
        <taxon>Methanobacteriati</taxon>
        <taxon>Methanobacteriota</taxon>
        <taxon>Methanomada group</taxon>
        <taxon>Methanopyri</taxon>
        <taxon>Methanopyrales</taxon>
        <taxon>Methanopyraceae</taxon>
        <taxon>Methanopyrus</taxon>
    </lineage>
</organism>
<dbReference type="InParanoid" id="Q8TXH7"/>